<proteinExistence type="predicted"/>
<dbReference type="KEGG" id="tpz:Tph_c00250"/>
<accession>K4LE94</accession>
<keyword evidence="3" id="KW-1185">Reference proteome</keyword>
<feature type="compositionally biased region" description="Basic and acidic residues" evidence="1">
    <location>
        <begin position="9"/>
        <end position="18"/>
    </location>
</feature>
<evidence type="ECO:0000256" key="1">
    <source>
        <dbReference type="SAM" id="MobiDB-lite"/>
    </source>
</evidence>
<gene>
    <name evidence="2" type="ordered locus">Tph_c00250</name>
</gene>
<name>K4LE94_THEPS</name>
<evidence type="ECO:0000313" key="3">
    <source>
        <dbReference type="Proteomes" id="UP000000467"/>
    </source>
</evidence>
<organism evidence="2 3">
    <name type="scientific">Thermacetogenium phaeum (strain ATCC BAA-254 / DSM 26808 / PB)</name>
    <dbReference type="NCBI Taxonomy" id="1089553"/>
    <lineage>
        <taxon>Bacteria</taxon>
        <taxon>Bacillati</taxon>
        <taxon>Bacillota</taxon>
        <taxon>Clostridia</taxon>
        <taxon>Thermoanaerobacterales</taxon>
        <taxon>Thermoanaerobacteraceae</taxon>
        <taxon>Thermacetogenium</taxon>
    </lineage>
</organism>
<dbReference type="HOGENOM" id="CLU_3048958_0_0_9"/>
<dbReference type="EMBL" id="CP003732">
    <property type="protein sequence ID" value="AFV10275.1"/>
    <property type="molecule type" value="Genomic_DNA"/>
</dbReference>
<reference evidence="2 3" key="1">
    <citation type="journal article" date="2012" name="BMC Genomics">
        <title>Genome-guided analysis of physiological and morphological traits of the fermentative acetate oxidizer Thermacetogenium phaeum.</title>
        <authorList>
            <person name="Oehler D."/>
            <person name="Poehlein A."/>
            <person name="Leimbach A."/>
            <person name="Muller N."/>
            <person name="Daniel R."/>
            <person name="Gottschalk G."/>
            <person name="Schink B."/>
        </authorList>
    </citation>
    <scope>NUCLEOTIDE SEQUENCE [LARGE SCALE GENOMIC DNA]</scope>
    <source>
        <strain evidence="3">ATCC BAA-254 / DSM 26808 / PB</strain>
    </source>
</reference>
<feature type="region of interest" description="Disordered" evidence="1">
    <location>
        <begin position="1"/>
        <end position="46"/>
    </location>
</feature>
<sequence>MILDEENLSAEKEKKEEGSWISEEDEDSRRAQNHPPQENEGAKGPLCIIYAKKW</sequence>
<dbReference type="Proteomes" id="UP000000467">
    <property type="component" value="Chromosome"/>
</dbReference>
<protein>
    <submittedName>
        <fullName evidence="2">Uncharacterized protein</fullName>
    </submittedName>
</protein>
<evidence type="ECO:0000313" key="2">
    <source>
        <dbReference type="EMBL" id="AFV10275.1"/>
    </source>
</evidence>
<dbReference type="STRING" id="1089553.Tph_c00250"/>
<dbReference type="AlphaFoldDB" id="K4LE94"/>